<dbReference type="InterPro" id="IPR049202">
    <property type="entry name" value="DUF6817"/>
</dbReference>
<feature type="domain" description="DUF6817" evidence="1">
    <location>
        <begin position="14"/>
        <end position="98"/>
    </location>
</feature>
<dbReference type="Pfam" id="PF20680">
    <property type="entry name" value="DUF6817"/>
    <property type="match status" value="1"/>
</dbReference>
<name>A0ABS8B2E4_9ACTN</name>
<dbReference type="EMBL" id="JAJAUY010000012">
    <property type="protein sequence ID" value="MCB5178783.1"/>
    <property type="molecule type" value="Genomic_DNA"/>
</dbReference>
<evidence type="ECO:0000259" key="1">
    <source>
        <dbReference type="Pfam" id="PF20680"/>
    </source>
</evidence>
<dbReference type="RefSeq" id="WP_226725594.1">
    <property type="nucleotide sequence ID" value="NZ_JAJAUY010000012.1"/>
</dbReference>
<accession>A0ABS8B2E4</accession>
<gene>
    <name evidence="2" type="ORF">LG632_05210</name>
</gene>
<dbReference type="Proteomes" id="UP001199054">
    <property type="component" value="Unassembled WGS sequence"/>
</dbReference>
<protein>
    <recommendedName>
        <fullName evidence="1">DUF6817 domain-containing protein</fullName>
    </recommendedName>
</protein>
<proteinExistence type="predicted"/>
<comment type="caution">
    <text evidence="2">The sequence shown here is derived from an EMBL/GenBank/DDBJ whole genome shotgun (WGS) entry which is preliminary data.</text>
</comment>
<organism evidence="2 3">
    <name type="scientific">Streptomyces antimicrobicus</name>
    <dbReference type="NCBI Taxonomy" id="2883108"/>
    <lineage>
        <taxon>Bacteria</taxon>
        <taxon>Bacillati</taxon>
        <taxon>Actinomycetota</taxon>
        <taxon>Actinomycetes</taxon>
        <taxon>Kitasatosporales</taxon>
        <taxon>Streptomycetaceae</taxon>
        <taxon>Streptomyces</taxon>
    </lineage>
</organism>
<evidence type="ECO:0000313" key="3">
    <source>
        <dbReference type="Proteomes" id="UP001199054"/>
    </source>
</evidence>
<sequence length="194" mass="20900">MIDSSSAAERALSLLRRAGAQDVAHPGGTLLTHLRRVQARLASWQARPVLQLAGLCHASYGTDGFPTALLPLDRRAELVAAIGAEAEAVVYLYAACDRKATYPGLGEPDAVFHDRFTGRTLVPQAQSRRDFVELSAANELDLAHEDLAFRAAHGPDLLAFFTRVRHLLGPAAWHDCRTLLAAPPAPARRPGSIP</sequence>
<keyword evidence="3" id="KW-1185">Reference proteome</keyword>
<reference evidence="2 3" key="1">
    <citation type="submission" date="2021-10" db="EMBL/GenBank/DDBJ databases">
        <title>Streptomyces sp. strain SMC 277, a novel streptomycete isolated from soil.</title>
        <authorList>
            <person name="Chanama M."/>
        </authorList>
    </citation>
    <scope>NUCLEOTIDE SEQUENCE [LARGE SCALE GENOMIC DNA]</scope>
    <source>
        <strain evidence="2 3">SMC 277</strain>
    </source>
</reference>
<evidence type="ECO:0000313" key="2">
    <source>
        <dbReference type="EMBL" id="MCB5178783.1"/>
    </source>
</evidence>